<name>A0A0C2VCQ5_9BACL</name>
<evidence type="ECO:0000313" key="1">
    <source>
        <dbReference type="EMBL" id="KIL46727.1"/>
    </source>
</evidence>
<sequence length="46" mass="5387">MFSVLLELPEFEVIKQEIVSTHYVVHVKKKADEENSYPLLHQDFVG</sequence>
<reference evidence="1 2" key="1">
    <citation type="submission" date="2015-01" db="EMBL/GenBank/DDBJ databases">
        <title>Genome sequencing of Jeotgalibacillus soli.</title>
        <authorList>
            <person name="Goh K.M."/>
            <person name="Chan K.-G."/>
            <person name="Yaakop A.S."/>
            <person name="Ee R."/>
            <person name="Gan H.M."/>
            <person name="Chan C.S."/>
        </authorList>
    </citation>
    <scope>NUCLEOTIDE SEQUENCE [LARGE SCALE GENOMIC DNA]</scope>
    <source>
        <strain evidence="1 2">P9</strain>
    </source>
</reference>
<dbReference type="PATRIC" id="fig|889306.3.peg.1859"/>
<gene>
    <name evidence="1" type="ORF">KP78_18450</name>
</gene>
<proteinExistence type="predicted"/>
<dbReference type="OrthoDB" id="6197054at2"/>
<dbReference type="Proteomes" id="UP000031938">
    <property type="component" value="Unassembled WGS sequence"/>
</dbReference>
<dbReference type="STRING" id="889306.KP78_18450"/>
<accession>A0A0C2VCQ5</accession>
<comment type="caution">
    <text evidence="1">The sequence shown here is derived from an EMBL/GenBank/DDBJ whole genome shotgun (WGS) entry which is preliminary data.</text>
</comment>
<dbReference type="EMBL" id="JXRP01000016">
    <property type="protein sequence ID" value="KIL46727.1"/>
    <property type="molecule type" value="Genomic_DNA"/>
</dbReference>
<protein>
    <submittedName>
        <fullName evidence="1">Uncharacterized protein</fullName>
    </submittedName>
</protein>
<organism evidence="1 2">
    <name type="scientific">Jeotgalibacillus soli</name>
    <dbReference type="NCBI Taxonomy" id="889306"/>
    <lineage>
        <taxon>Bacteria</taxon>
        <taxon>Bacillati</taxon>
        <taxon>Bacillota</taxon>
        <taxon>Bacilli</taxon>
        <taxon>Bacillales</taxon>
        <taxon>Caryophanaceae</taxon>
        <taxon>Jeotgalibacillus</taxon>
    </lineage>
</organism>
<evidence type="ECO:0000313" key="2">
    <source>
        <dbReference type="Proteomes" id="UP000031938"/>
    </source>
</evidence>
<keyword evidence="2" id="KW-1185">Reference proteome</keyword>
<dbReference type="RefSeq" id="WP_157841475.1">
    <property type="nucleotide sequence ID" value="NZ_JXRP01000016.1"/>
</dbReference>
<dbReference type="AlphaFoldDB" id="A0A0C2VCQ5"/>